<sequence length="40" mass="4740">MIKSLQWFGKYNIKADRAVSYNFDKYGSTQVRSARWTADH</sequence>
<name>A0A0N7CFE4_9CAUD</name>
<protein>
    <submittedName>
        <fullName evidence="1">Structural protein</fullName>
    </submittedName>
</protein>
<evidence type="ECO:0000313" key="1">
    <source>
        <dbReference type="EMBL" id="AKJ73963.1"/>
    </source>
</evidence>
<gene>
    <name evidence="1" type="ORF">SP37_96</name>
</gene>
<dbReference type="Proteomes" id="UP000202449">
    <property type="component" value="Segment"/>
</dbReference>
<dbReference type="KEGG" id="vg:26684510"/>
<organism evidence="1 2">
    <name type="scientific">Salmonella phage 37</name>
    <dbReference type="NCBI Taxonomy" id="1654890"/>
    <lineage>
        <taxon>Viruses</taxon>
        <taxon>Duplodnaviria</taxon>
        <taxon>Heunggongvirae</taxon>
        <taxon>Uroviricota</taxon>
        <taxon>Caudoviricetes</taxon>
        <taxon>Casjensviridae</taxon>
        <taxon>Chivirus</taxon>
        <taxon>Chivirus cv37</taxon>
    </lineage>
</organism>
<accession>A0A0N7CFE4</accession>
<keyword evidence="2" id="KW-1185">Reference proteome</keyword>
<proteinExistence type="predicted"/>
<dbReference type="GeneID" id="26684510"/>
<reference evidence="1 2" key="1">
    <citation type="journal article" date="2016" name="Virus Genes">
        <title>Genomic characterization of Salmonella bacteriophages isolated from India.</title>
        <authorList>
            <person name="Karpe Y.A."/>
            <person name="Kanade G.D."/>
            <person name="Pingale K.D."/>
            <person name="Arankalle V.A."/>
            <person name="Banerjee K."/>
        </authorList>
    </citation>
    <scope>NUCLEOTIDE SEQUENCE [LARGE SCALE GENOMIC DNA]</scope>
</reference>
<dbReference type="EMBL" id="KR296691">
    <property type="protein sequence ID" value="AKJ73963.1"/>
    <property type="molecule type" value="Genomic_DNA"/>
</dbReference>
<evidence type="ECO:0000313" key="2">
    <source>
        <dbReference type="Proteomes" id="UP000202449"/>
    </source>
</evidence>
<dbReference type="RefSeq" id="YP_009221462.1">
    <property type="nucleotide sequence ID" value="NC_029045.1"/>
</dbReference>